<evidence type="ECO:0000313" key="3">
    <source>
        <dbReference type="Proteomes" id="UP001231124"/>
    </source>
</evidence>
<accession>A0ABU0I294</accession>
<protein>
    <submittedName>
        <fullName evidence="2">Uncharacterized protein</fullName>
    </submittedName>
</protein>
<proteinExistence type="predicted"/>
<name>A0ABU0I294_9HYPH</name>
<evidence type="ECO:0000313" key="2">
    <source>
        <dbReference type="EMBL" id="MDQ0448718.1"/>
    </source>
</evidence>
<comment type="caution">
    <text evidence="2">The sequence shown here is derived from an EMBL/GenBank/DDBJ whole genome shotgun (WGS) entry which is preliminary data.</text>
</comment>
<keyword evidence="3" id="KW-1185">Reference proteome</keyword>
<gene>
    <name evidence="2" type="ORF">QO012_003230</name>
</gene>
<dbReference type="EMBL" id="JAUSVP010000010">
    <property type="protein sequence ID" value="MDQ0448718.1"/>
    <property type="molecule type" value="Genomic_DNA"/>
</dbReference>
<dbReference type="Proteomes" id="UP001231124">
    <property type="component" value="Unassembled WGS sequence"/>
</dbReference>
<evidence type="ECO:0000256" key="1">
    <source>
        <dbReference type="SAM" id="MobiDB-lite"/>
    </source>
</evidence>
<feature type="region of interest" description="Disordered" evidence="1">
    <location>
        <begin position="1"/>
        <end position="47"/>
    </location>
</feature>
<dbReference type="RefSeq" id="WP_238203167.1">
    <property type="nucleotide sequence ID" value="NZ_BPQE01000012.1"/>
</dbReference>
<sequence length="68" mass="7427">MRTTSSEELPSGGLTQRRPAIEKSSSAAKAKPPPETVSNTETMHGGHDTRFRAFIQNGLAFNPVAFRR</sequence>
<organism evidence="2 3">
    <name type="scientific">Methylobacterium aerolatum</name>
    <dbReference type="NCBI Taxonomy" id="418708"/>
    <lineage>
        <taxon>Bacteria</taxon>
        <taxon>Pseudomonadati</taxon>
        <taxon>Pseudomonadota</taxon>
        <taxon>Alphaproteobacteria</taxon>
        <taxon>Hyphomicrobiales</taxon>
        <taxon>Methylobacteriaceae</taxon>
        <taxon>Methylobacterium</taxon>
    </lineage>
</organism>
<reference evidence="2 3" key="1">
    <citation type="submission" date="2023-07" db="EMBL/GenBank/DDBJ databases">
        <title>Genomic Encyclopedia of Type Strains, Phase IV (KMG-IV): sequencing the most valuable type-strain genomes for metagenomic binning, comparative biology and taxonomic classification.</title>
        <authorList>
            <person name="Goeker M."/>
        </authorList>
    </citation>
    <scope>NUCLEOTIDE SEQUENCE [LARGE SCALE GENOMIC DNA]</scope>
    <source>
        <strain evidence="2 3">DSM 19013</strain>
    </source>
</reference>